<evidence type="ECO:0000313" key="1">
    <source>
        <dbReference type="EMBL" id="KEK14520.1"/>
    </source>
</evidence>
<evidence type="ECO:0000313" key="3">
    <source>
        <dbReference type="EMBL" id="PTV03638.1"/>
    </source>
</evidence>
<gene>
    <name evidence="3" type="ORF">DB325_07095</name>
    <name evidence="2" type="ORF">GIX83_01735</name>
    <name evidence="1" type="ORF">LR3_01460</name>
</gene>
<dbReference type="InterPro" id="IPR036390">
    <property type="entry name" value="WH_DNA-bd_sf"/>
</dbReference>
<name>A0A073JZY4_LIMRT</name>
<dbReference type="InterPro" id="IPR036388">
    <property type="entry name" value="WH-like_DNA-bd_sf"/>
</dbReference>
<dbReference type="EMBL" id="WJNE01000004">
    <property type="protein sequence ID" value="MRG68592.1"/>
    <property type="molecule type" value="Genomic_DNA"/>
</dbReference>
<dbReference type="EMBL" id="QAZN01000012">
    <property type="protein sequence ID" value="PTV03638.1"/>
    <property type="molecule type" value="Genomic_DNA"/>
</dbReference>
<dbReference type="PATRIC" id="fig|1598.90.peg.1631"/>
<dbReference type="AlphaFoldDB" id="A0A073JZY4"/>
<comment type="caution">
    <text evidence="1">The sequence shown here is derived from an EMBL/GenBank/DDBJ whole genome shotgun (WGS) entry which is preliminary data.</text>
</comment>
<evidence type="ECO:0008006" key="7">
    <source>
        <dbReference type="Google" id="ProtNLM"/>
    </source>
</evidence>
<dbReference type="Proteomes" id="UP000027731">
    <property type="component" value="Unassembled WGS sequence"/>
</dbReference>
<proteinExistence type="predicted"/>
<dbReference type="Proteomes" id="UP000430985">
    <property type="component" value="Unassembled WGS sequence"/>
</dbReference>
<evidence type="ECO:0000313" key="5">
    <source>
        <dbReference type="Proteomes" id="UP000244083"/>
    </source>
</evidence>
<evidence type="ECO:0000313" key="2">
    <source>
        <dbReference type="EMBL" id="MRG68592.1"/>
    </source>
</evidence>
<reference evidence="2 6" key="4">
    <citation type="submission" date="2019-11" db="EMBL/GenBank/DDBJ databases">
        <title>Draft genome sequence of 12 host-associated Lactobacillus reuteri rodent strains.</title>
        <authorList>
            <person name="Zhang S."/>
            <person name="Ozcam M."/>
            <person name="Van Pijkeren J.P."/>
        </authorList>
    </citation>
    <scope>NUCLEOTIDE SEQUENCE [LARGE SCALE GENOMIC DNA]</scope>
    <source>
        <strain evidence="2 6">Rat19</strain>
    </source>
</reference>
<evidence type="ECO:0000313" key="4">
    <source>
        <dbReference type="Proteomes" id="UP000027731"/>
    </source>
</evidence>
<organism evidence="1 4">
    <name type="scientific">Limosilactobacillus reuteri</name>
    <name type="common">Lactobacillus reuteri</name>
    <dbReference type="NCBI Taxonomy" id="1598"/>
    <lineage>
        <taxon>Bacteria</taxon>
        <taxon>Bacillati</taxon>
        <taxon>Bacillota</taxon>
        <taxon>Bacilli</taxon>
        <taxon>Lactobacillales</taxon>
        <taxon>Lactobacillaceae</taxon>
        <taxon>Limosilactobacillus</taxon>
    </lineage>
</organism>
<reference evidence="3" key="2">
    <citation type="journal article" date="2018" name="Genome Announc.">
        <title>Fifty-Six Draft Genome Sequences of 10 Lactobacillus Species from 22 Commercial Dietary Supplements.</title>
        <authorList>
            <person name="Gangiredla J."/>
            <person name="Barnaba T.J."/>
            <person name="Mammel M.K."/>
            <person name="Lacher D.W."/>
            <person name="Elkins C.A."/>
            <person name="Lampel K.A."/>
            <person name="Whitehouse C.A."/>
            <person name="Tartera C."/>
        </authorList>
    </citation>
    <scope>NUCLEOTIDE SEQUENCE</scope>
    <source>
        <strain evidence="3">DS12_10</strain>
    </source>
</reference>
<accession>A0A073JZY4</accession>
<sequence>MMNQETNHGITYSLSLLRNGDYSKALFWLGVKPLDFDDLHELLTNISDNRLITIIEELQTKYLISPIKEAGCFVLTEGGQEFARLVMSLGVWGRQQMDENGGNDSVQVVLPDSSMGQKELLKYRNMVEQYI</sequence>
<dbReference type="EMBL" id="JOSX01000020">
    <property type="protein sequence ID" value="KEK14520.1"/>
    <property type="molecule type" value="Genomic_DNA"/>
</dbReference>
<evidence type="ECO:0000313" key="6">
    <source>
        <dbReference type="Proteomes" id="UP000430985"/>
    </source>
</evidence>
<protein>
    <recommendedName>
        <fullName evidence="7">HTH hxlR-type domain-containing protein</fullName>
    </recommendedName>
</protein>
<reference evidence="5" key="3">
    <citation type="submission" date="2018-04" db="EMBL/GenBank/DDBJ databases">
        <title>Draft Genome Sequences of 10 Lactobacillus Species from 22 Commercial Probiotic Products.</title>
        <authorList>
            <person name="Gangiredla J."/>
            <person name="Barnaba T.J."/>
            <person name="Mammel M.K."/>
            <person name="Lacher D.W."/>
            <person name="Elkins C.A."/>
            <person name="Lampel K.A."/>
            <person name="Whitehouse C.A."/>
            <person name="Tartera C."/>
        </authorList>
    </citation>
    <scope>NUCLEOTIDE SEQUENCE [LARGE SCALE GENOMIC DNA]</scope>
    <source>
        <strain evidence="5">DS12_10</strain>
    </source>
</reference>
<dbReference type="SUPFAM" id="SSF46785">
    <property type="entry name" value="Winged helix' DNA-binding domain"/>
    <property type="match status" value="1"/>
</dbReference>
<dbReference type="RefSeq" id="WP_035169456.1">
    <property type="nucleotide sequence ID" value="NZ_JANKBC010000043.1"/>
</dbReference>
<dbReference type="Proteomes" id="UP000244083">
    <property type="component" value="Unassembled WGS sequence"/>
</dbReference>
<dbReference type="Gene3D" id="1.10.10.10">
    <property type="entry name" value="Winged helix-like DNA-binding domain superfamily/Winged helix DNA-binding domain"/>
    <property type="match status" value="1"/>
</dbReference>
<reference evidence="1 4" key="1">
    <citation type="submission" date="2014-06" db="EMBL/GenBank/DDBJ databases">
        <title>Genetic determinant of reutericyclin biosynthesis of Lactobacillus reuteri.</title>
        <authorList>
            <person name="Lin X."/>
            <person name="Duar R."/>
            <person name="Walter J."/>
            <person name="Gaenzle M."/>
        </authorList>
    </citation>
    <scope>NUCLEOTIDE SEQUENCE [LARGE SCALE GENOMIC DNA]</scope>
    <source>
        <strain evidence="1 4">LTH2584</strain>
    </source>
</reference>